<sequence length="1024" mass="109449">MNVTLDGVRQTIVALKAPASDVPGGEFGFVPPRPFGGSHRLGDVTLRVRQVGVASYDTLTTAAAPEAAVPFAPTPATELAAANVTATLGSAGAAHRLTLERHYARASDGQGFRMWFTLANTGSTALEVGSWGLAMVFETMDTQGGGQRSLDELAAQCSMIDPSIIGASGWVSVTRMTGKGTVLMVAPEGTAGVQAWRLMREASGGRLYELMSHSKAYAEKEWESSKPWVVPTAAEVAPGASLTISYRFFLAPSVRDKEDALAAAGLAVLQAVPGYTIATDMANATLLVLPPRNATLQMVQATPASAVALAPPVAIGNFGYQSIGVTSTGFPIATHGRVAITLTFSDGSSTVASYHVLPPLDELVGAYGRFVTDAVNGAWYANMSDPFGRAPCVLGYNRDLKKQIGYHGGGGYEDHRIFNNGLSDEAGAGANVGFAAKVSGQPTVEEVAKLDAYVTQTLYGIKPGLPFGASLQCVEGAESLENPSCGPKDIVGPTADGIMSSMFWVPINLTTQPKMPGYDYDWRWFCDQEGTTPCPPGWPGWRWDQGRAASLGRAYNYPHQSSVYLAMYLALANYDLLKATHEPRWYLNRAYKTIVAMAYQACWYSHQGLMDGTNFWTILKALKDEGMTDEAAVVEQIMENRTLRGVENVCRFYAPPGVPVPGPGDPGDRGPAYPGCHWYLAENRTLPWANQTGLPGAGSEFAWDTTGQEESFVWGAYFGSLPSLPSGDRTAAAALARSALDQILAYTPLVPNWAWHGSSYGMGDFGNNGYIEFDGGTERILQHYRSGLNSIPSTEAFLSSPDDLYLLRLAAGSIGGVLTNIDPATGANSMGFHSDPANLYFDPASGDWGLALYGHTHNTQSFLVLHPDFGWQCYFCDVALGPFDGGAREGGVVAGIVPPPTPGGTLTLEPRDSYRRRVFIAPLGLQISSDAGTIGRVECDWKCTAAGDELLGVRVFFSRIDAQPLSKFRLRLLTRAGSRTFAPIGTYTFSRGAYEIPPAAGGAHRGRRELEVNSDAQKQRGDVN</sequence>
<dbReference type="EMBL" id="JWZX01002790">
    <property type="protein sequence ID" value="KOO26872.1"/>
    <property type="molecule type" value="Genomic_DNA"/>
</dbReference>
<dbReference type="OrthoDB" id="2730619at2759"/>
<dbReference type="AlphaFoldDB" id="A0A0M0JKK7"/>
<keyword evidence="3" id="KW-1185">Reference proteome</keyword>
<feature type="region of interest" description="Disordered" evidence="1">
    <location>
        <begin position="1000"/>
        <end position="1024"/>
    </location>
</feature>
<accession>A0A0M0JKK7</accession>
<protein>
    <submittedName>
        <fullName evidence="2">Uncharacterized protein</fullName>
    </submittedName>
</protein>
<gene>
    <name evidence="2" type="ORF">Ctob_005038</name>
</gene>
<organism evidence="2 3">
    <name type="scientific">Chrysochromulina tobinii</name>
    <dbReference type="NCBI Taxonomy" id="1460289"/>
    <lineage>
        <taxon>Eukaryota</taxon>
        <taxon>Haptista</taxon>
        <taxon>Haptophyta</taxon>
        <taxon>Prymnesiophyceae</taxon>
        <taxon>Prymnesiales</taxon>
        <taxon>Chrysochromulinaceae</taxon>
        <taxon>Chrysochromulina</taxon>
    </lineage>
</organism>
<dbReference type="InterPro" id="IPR043750">
    <property type="entry name" value="DUF5695"/>
</dbReference>
<reference evidence="3" key="1">
    <citation type="journal article" date="2015" name="PLoS Genet.">
        <title>Genome Sequence and Transcriptome Analyses of Chrysochromulina tobin: Metabolic Tools for Enhanced Algal Fitness in the Prominent Order Prymnesiales (Haptophyceae).</title>
        <authorList>
            <person name="Hovde B.T."/>
            <person name="Deodato C.R."/>
            <person name="Hunsperger H.M."/>
            <person name="Ryken S.A."/>
            <person name="Yost W."/>
            <person name="Jha R.K."/>
            <person name="Patterson J."/>
            <person name="Monnat R.J. Jr."/>
            <person name="Barlow S.B."/>
            <person name="Starkenburg S.R."/>
            <person name="Cattolico R.A."/>
        </authorList>
    </citation>
    <scope>NUCLEOTIDE SEQUENCE</scope>
    <source>
        <strain evidence="3">CCMP291</strain>
    </source>
</reference>
<dbReference type="Pfam" id="PF18951">
    <property type="entry name" value="DUF5695"/>
    <property type="match status" value="3"/>
</dbReference>
<name>A0A0M0JKK7_9EUKA</name>
<evidence type="ECO:0000313" key="3">
    <source>
        <dbReference type="Proteomes" id="UP000037460"/>
    </source>
</evidence>
<evidence type="ECO:0000313" key="2">
    <source>
        <dbReference type="EMBL" id="KOO26872.1"/>
    </source>
</evidence>
<proteinExistence type="predicted"/>
<evidence type="ECO:0000256" key="1">
    <source>
        <dbReference type="SAM" id="MobiDB-lite"/>
    </source>
</evidence>
<comment type="caution">
    <text evidence="2">The sequence shown here is derived from an EMBL/GenBank/DDBJ whole genome shotgun (WGS) entry which is preliminary data.</text>
</comment>
<dbReference type="Proteomes" id="UP000037460">
    <property type="component" value="Unassembled WGS sequence"/>
</dbReference>